<sequence length="494" mass="51682">MPLSPRRHILLVGDVGASSTLHVGDEAMAEAAIAQLRRRLEADLVLLSRDPRDTRHRYGVESVERIGFAGLAHDAVMRRHDRVLALLAGDDDALPTDDPARGVIDAVAAADGVLITGGGNITTLYAEHLAERSAVGAMAAHHGIPLVIGGQSLGPRFDDGDAALVATLLEGARLAAAREPGSFALARSLAPHATVVETGDDATLLGTADEPDTAVARRHGLEPGGFVAVSFSPAAGTLGYRQLLDDLRGLVTAIARASGLPVVLLRHEGSIDPARSLADDAIADALADLDGVSSIPVQDARTTAALTRAAALCVTSRYHGAVFALAGGVPCVALWPELYSQQKMQGLLAHHGLSTWCAPLTALGTGHAVRLVEAAWAERGTIAAHLSRSRPAAVAHAESWWDAVAAVFAGRDPDIPGAYPAPAELPVAAPLRDELARLSALTLLVEQSGAAPEPDPVDWRTRALELERSTSWRITAPLRAVMARRPGRRPAPPR</sequence>
<dbReference type="EMBL" id="CP101497">
    <property type="protein sequence ID" value="UTT63004.1"/>
    <property type="molecule type" value="Genomic_DNA"/>
</dbReference>
<gene>
    <name evidence="2" type="ORF">NNL39_02535</name>
</gene>
<keyword evidence="3" id="KW-1185">Reference proteome</keyword>
<dbReference type="Pfam" id="PF04230">
    <property type="entry name" value="PS_pyruv_trans"/>
    <property type="match status" value="1"/>
</dbReference>
<evidence type="ECO:0000259" key="1">
    <source>
        <dbReference type="Pfam" id="PF04230"/>
    </source>
</evidence>
<feature type="domain" description="Polysaccharide pyruvyl transferase" evidence="1">
    <location>
        <begin position="23"/>
        <end position="335"/>
    </location>
</feature>
<dbReference type="RefSeq" id="WP_255160137.1">
    <property type="nucleotide sequence ID" value="NZ_CP101497.1"/>
</dbReference>
<protein>
    <submittedName>
        <fullName evidence="2">Polysaccharide pyruvyl transferase family protein</fullName>
    </submittedName>
</protein>
<dbReference type="PANTHER" id="PTHR36836">
    <property type="entry name" value="COLANIC ACID BIOSYNTHESIS PROTEIN WCAK"/>
    <property type="match status" value="1"/>
</dbReference>
<dbReference type="InterPro" id="IPR007345">
    <property type="entry name" value="Polysacch_pyruvyl_Trfase"/>
</dbReference>
<evidence type="ECO:0000313" key="3">
    <source>
        <dbReference type="Proteomes" id="UP001060039"/>
    </source>
</evidence>
<dbReference type="PANTHER" id="PTHR36836:SF1">
    <property type="entry name" value="COLANIC ACID BIOSYNTHESIS PROTEIN WCAK"/>
    <property type="match status" value="1"/>
</dbReference>
<evidence type="ECO:0000313" key="2">
    <source>
        <dbReference type="EMBL" id="UTT63004.1"/>
    </source>
</evidence>
<reference evidence="2" key="1">
    <citation type="submission" date="2022-07" db="EMBL/GenBank/DDBJ databases">
        <title>Taxonomic analysis of Microcella humidisoli nov. sp., isolated from riverside soil.</title>
        <authorList>
            <person name="Molina K.M."/>
            <person name="Kim S.B."/>
        </authorList>
    </citation>
    <scope>NUCLEOTIDE SEQUENCE</scope>
    <source>
        <strain evidence="2">MMS21-STM10</strain>
    </source>
</reference>
<dbReference type="Proteomes" id="UP001060039">
    <property type="component" value="Chromosome"/>
</dbReference>
<accession>A0ABY5FY14</accession>
<dbReference type="GO" id="GO:0016740">
    <property type="term" value="F:transferase activity"/>
    <property type="evidence" value="ECO:0007669"/>
    <property type="project" value="UniProtKB-KW"/>
</dbReference>
<name>A0ABY5FY14_9MICO</name>
<organism evidence="2 3">
    <name type="scientific">Microcella humidisoli</name>
    <dbReference type="NCBI Taxonomy" id="2963406"/>
    <lineage>
        <taxon>Bacteria</taxon>
        <taxon>Bacillati</taxon>
        <taxon>Actinomycetota</taxon>
        <taxon>Actinomycetes</taxon>
        <taxon>Micrococcales</taxon>
        <taxon>Microbacteriaceae</taxon>
        <taxon>Microcella</taxon>
    </lineage>
</organism>
<keyword evidence="2" id="KW-0808">Transferase</keyword>
<proteinExistence type="predicted"/>